<reference evidence="2" key="1">
    <citation type="submission" date="2019-10" db="EMBL/GenBank/DDBJ databases">
        <title>Antimicrobial potential of Antarctic Bacteria.</title>
        <authorList>
            <person name="Benaud N."/>
            <person name="Edwards R.J."/>
            <person name="Ferrari B.C."/>
        </authorList>
    </citation>
    <scope>NUCLEOTIDE SEQUENCE [LARGE SCALE GENOMIC DNA]</scope>
    <source>
        <strain evidence="2">NBSH44</strain>
    </source>
</reference>
<dbReference type="EMBL" id="CP045702">
    <property type="protein sequence ID" value="QNE73327.1"/>
    <property type="molecule type" value="Genomic_DNA"/>
</dbReference>
<dbReference type="KEGG" id="sfiy:F0344_00635"/>
<protein>
    <submittedName>
        <fullName evidence="1">Tail fiber domain-containing protein</fullName>
    </submittedName>
</protein>
<dbReference type="RefSeq" id="WP_185296896.1">
    <property type="nucleotide sequence ID" value="NZ_CP045702.1"/>
</dbReference>
<organism evidence="1 2">
    <name type="scientific">Streptomyces finlayi</name>
    <dbReference type="NCBI Taxonomy" id="67296"/>
    <lineage>
        <taxon>Bacteria</taxon>
        <taxon>Bacillati</taxon>
        <taxon>Actinomycetota</taxon>
        <taxon>Actinomycetes</taxon>
        <taxon>Kitasatosporales</taxon>
        <taxon>Streptomycetaceae</taxon>
        <taxon>Streptomyces</taxon>
    </lineage>
</organism>
<evidence type="ECO:0000313" key="2">
    <source>
        <dbReference type="Proteomes" id="UP000515307"/>
    </source>
</evidence>
<gene>
    <name evidence="1" type="ORF">F0344_00635</name>
</gene>
<name>A0A7G7BDB2_9ACTN</name>
<dbReference type="AlphaFoldDB" id="A0A7G7BDB2"/>
<sequence>MGPLTERLRRARTAAVRAYRARLHPDVPDPAGMTSTASGETVDTSATGVNGFEVLAAVVDLPVSTWRYVWEADGVRHLGPMAQDWRASFGLGTDDRTICCTDANGVALVAIQALHRELSDLRKEVGELRTQAAESAVSVLRAADPAPTRTR</sequence>
<evidence type="ECO:0000313" key="1">
    <source>
        <dbReference type="EMBL" id="QNE73327.1"/>
    </source>
</evidence>
<proteinExistence type="predicted"/>
<accession>A0A7G7BDB2</accession>
<dbReference type="Proteomes" id="UP000515307">
    <property type="component" value="Chromosome"/>
</dbReference>
<keyword evidence="2" id="KW-1185">Reference proteome</keyword>